<dbReference type="SUPFAM" id="SSF46785">
    <property type="entry name" value="Winged helix' DNA-binding domain"/>
    <property type="match status" value="1"/>
</dbReference>
<protein>
    <submittedName>
        <fullName evidence="6">HTH-type transcriptional activator hxlR</fullName>
    </submittedName>
    <submittedName>
        <fullName evidence="5">Transcriptional regulator, HxlR family</fullName>
    </submittedName>
</protein>
<feature type="domain" description="HTH hxlR-type" evidence="4">
    <location>
        <begin position="11"/>
        <end position="109"/>
    </location>
</feature>
<reference evidence="6 8" key="2">
    <citation type="submission" date="2018-06" db="EMBL/GenBank/DDBJ databases">
        <authorList>
            <consortium name="Pathogen Informatics"/>
            <person name="Doyle S."/>
        </authorList>
    </citation>
    <scope>NUCLEOTIDE SEQUENCE [LARGE SCALE GENOMIC DNA]</scope>
    <source>
        <strain evidence="6 8">NCTC13492</strain>
    </source>
</reference>
<keyword evidence="2" id="KW-0238">DNA-binding</keyword>
<accession>A0A2X2VNV8</accession>
<dbReference type="STRING" id="445960.SAMN05421542_1011"/>
<evidence type="ECO:0000256" key="3">
    <source>
        <dbReference type="ARBA" id="ARBA00023163"/>
    </source>
</evidence>
<dbReference type="InterPro" id="IPR036388">
    <property type="entry name" value="WH-like_DNA-bd_sf"/>
</dbReference>
<evidence type="ECO:0000256" key="1">
    <source>
        <dbReference type="ARBA" id="ARBA00023015"/>
    </source>
</evidence>
<keyword evidence="7" id="KW-1185">Reference proteome</keyword>
<evidence type="ECO:0000313" key="7">
    <source>
        <dbReference type="Proteomes" id="UP000199426"/>
    </source>
</evidence>
<dbReference type="GO" id="GO:0003677">
    <property type="term" value="F:DNA binding"/>
    <property type="evidence" value="ECO:0007669"/>
    <property type="project" value="UniProtKB-KW"/>
</dbReference>
<gene>
    <name evidence="6" type="primary">hxlR_2</name>
    <name evidence="6" type="ORF">NCTC13492_00551</name>
    <name evidence="5" type="ORF">SAMN05421542_1011</name>
</gene>
<dbReference type="OrthoDB" id="9797599at2"/>
<evidence type="ECO:0000256" key="2">
    <source>
        <dbReference type="ARBA" id="ARBA00023125"/>
    </source>
</evidence>
<organism evidence="6 8">
    <name type="scientific">Chryseobacterium jejuense</name>
    <dbReference type="NCBI Taxonomy" id="445960"/>
    <lineage>
        <taxon>Bacteria</taxon>
        <taxon>Pseudomonadati</taxon>
        <taxon>Bacteroidota</taxon>
        <taxon>Flavobacteriia</taxon>
        <taxon>Flavobacteriales</taxon>
        <taxon>Weeksellaceae</taxon>
        <taxon>Chryseobacterium group</taxon>
        <taxon>Chryseobacterium</taxon>
    </lineage>
</organism>
<dbReference type="Gene3D" id="1.10.10.10">
    <property type="entry name" value="Winged helix-like DNA-binding domain superfamily/Winged helix DNA-binding domain"/>
    <property type="match status" value="1"/>
</dbReference>
<sequence length="119" mass="14019">MKKNEKKIEDCPIRRTFNVIGSKWRLLIIEIMRDEKKRYGELKRHIPDISEKVLNEELKILVKDGFLNKKSYPEVPPKVEYSLTDKGEKILPIIDSITVFAMEHMLYDDVSTPCINKEI</sequence>
<proteinExistence type="predicted"/>
<name>A0A2X2VNV8_CHRJE</name>
<dbReference type="EMBL" id="UAWB01000002">
    <property type="protein sequence ID" value="SQB26873.1"/>
    <property type="molecule type" value="Genomic_DNA"/>
</dbReference>
<keyword evidence="1" id="KW-0805">Transcription regulation</keyword>
<dbReference type="RefSeq" id="WP_089734113.1">
    <property type="nucleotide sequence ID" value="NZ_FNEG01000001.1"/>
</dbReference>
<dbReference type="EMBL" id="FNEG01000001">
    <property type="protein sequence ID" value="SDI37476.1"/>
    <property type="molecule type" value="Genomic_DNA"/>
</dbReference>
<evidence type="ECO:0000313" key="8">
    <source>
        <dbReference type="Proteomes" id="UP000251670"/>
    </source>
</evidence>
<dbReference type="AlphaFoldDB" id="A0A2X2VNV8"/>
<dbReference type="Pfam" id="PF01638">
    <property type="entry name" value="HxlR"/>
    <property type="match status" value="1"/>
</dbReference>
<dbReference type="PROSITE" id="PS51118">
    <property type="entry name" value="HTH_HXLR"/>
    <property type="match status" value="1"/>
</dbReference>
<dbReference type="Proteomes" id="UP000199426">
    <property type="component" value="Unassembled WGS sequence"/>
</dbReference>
<dbReference type="PANTHER" id="PTHR33204">
    <property type="entry name" value="TRANSCRIPTIONAL REGULATOR, MARR FAMILY"/>
    <property type="match status" value="1"/>
</dbReference>
<dbReference type="InterPro" id="IPR036390">
    <property type="entry name" value="WH_DNA-bd_sf"/>
</dbReference>
<evidence type="ECO:0000313" key="6">
    <source>
        <dbReference type="EMBL" id="SQB26873.1"/>
    </source>
</evidence>
<dbReference type="Proteomes" id="UP000251670">
    <property type="component" value="Unassembled WGS sequence"/>
</dbReference>
<evidence type="ECO:0000313" key="5">
    <source>
        <dbReference type="EMBL" id="SDI37476.1"/>
    </source>
</evidence>
<evidence type="ECO:0000259" key="4">
    <source>
        <dbReference type="PROSITE" id="PS51118"/>
    </source>
</evidence>
<keyword evidence="3" id="KW-0804">Transcription</keyword>
<dbReference type="InterPro" id="IPR002577">
    <property type="entry name" value="HTH_HxlR"/>
</dbReference>
<reference evidence="5 7" key="1">
    <citation type="submission" date="2016-10" db="EMBL/GenBank/DDBJ databases">
        <authorList>
            <person name="Varghese N."/>
            <person name="Submissions S."/>
        </authorList>
    </citation>
    <scope>NUCLEOTIDE SEQUENCE [LARGE SCALE GENOMIC DNA]</scope>
    <source>
        <strain evidence="5 7">DSM 19299</strain>
    </source>
</reference>